<dbReference type="InterPro" id="IPR000182">
    <property type="entry name" value="GNAT_dom"/>
</dbReference>
<accession>A0A1E7LAX3</accession>
<evidence type="ECO:0000313" key="2">
    <source>
        <dbReference type="EMBL" id="OEV13385.1"/>
    </source>
</evidence>
<dbReference type="EMBL" id="LJGW01000076">
    <property type="protein sequence ID" value="OEV13385.1"/>
    <property type="molecule type" value="Genomic_DNA"/>
</dbReference>
<evidence type="ECO:0000313" key="3">
    <source>
        <dbReference type="Proteomes" id="UP000176005"/>
    </source>
</evidence>
<keyword evidence="3" id="KW-1185">Reference proteome</keyword>
<keyword evidence="2" id="KW-0808">Transferase</keyword>
<dbReference type="GO" id="GO:0016747">
    <property type="term" value="F:acyltransferase activity, transferring groups other than amino-acyl groups"/>
    <property type="evidence" value="ECO:0007669"/>
    <property type="project" value="InterPro"/>
</dbReference>
<evidence type="ECO:0000259" key="1">
    <source>
        <dbReference type="PROSITE" id="PS51186"/>
    </source>
</evidence>
<dbReference type="Pfam" id="PF13508">
    <property type="entry name" value="Acetyltransf_7"/>
    <property type="match status" value="1"/>
</dbReference>
<dbReference type="PATRIC" id="fig|518642.10.peg.7250"/>
<feature type="domain" description="N-acetyltransferase" evidence="1">
    <location>
        <begin position="11"/>
        <end position="176"/>
    </location>
</feature>
<comment type="caution">
    <text evidence="2">The sequence shown here is derived from an EMBL/GenBank/DDBJ whole genome shotgun (WGS) entry which is preliminary data.</text>
</comment>
<reference evidence="2 3" key="1">
    <citation type="journal article" date="2016" name="Front. Microbiol.">
        <title>Comparative Genomics Analysis of Streptomyces Species Reveals Their Adaptation to the Marine Environment and Their Diversity at the Genomic Level.</title>
        <authorList>
            <person name="Tian X."/>
            <person name="Zhang Z."/>
            <person name="Yang T."/>
            <person name="Chen M."/>
            <person name="Li J."/>
            <person name="Chen F."/>
            <person name="Yang J."/>
            <person name="Li W."/>
            <person name="Zhang B."/>
            <person name="Zhang Z."/>
            <person name="Wu J."/>
            <person name="Zhang C."/>
            <person name="Long L."/>
            <person name="Xiao J."/>
        </authorList>
    </citation>
    <scope>NUCLEOTIDE SEQUENCE [LARGE SCALE GENOMIC DNA]</scope>
    <source>
        <strain evidence="2 3">SCSIO 10429</strain>
    </source>
</reference>
<organism evidence="2 3">
    <name type="scientific">Streptomyces nanshensis</name>
    <dbReference type="NCBI Taxonomy" id="518642"/>
    <lineage>
        <taxon>Bacteria</taxon>
        <taxon>Bacillati</taxon>
        <taxon>Actinomycetota</taxon>
        <taxon>Actinomycetes</taxon>
        <taxon>Kitasatosporales</taxon>
        <taxon>Streptomycetaceae</taxon>
        <taxon>Streptomyces</taxon>
    </lineage>
</organism>
<dbReference type="InterPro" id="IPR016181">
    <property type="entry name" value="Acyl_CoA_acyltransferase"/>
</dbReference>
<protein>
    <submittedName>
        <fullName evidence="2">Acetyltransferase</fullName>
    </submittedName>
</protein>
<gene>
    <name evidence="2" type="ORF">AN218_03760</name>
</gene>
<dbReference type="PROSITE" id="PS51186">
    <property type="entry name" value="GNAT"/>
    <property type="match status" value="1"/>
</dbReference>
<dbReference type="SUPFAM" id="SSF55729">
    <property type="entry name" value="Acyl-CoA N-acyltransferases (Nat)"/>
    <property type="match status" value="1"/>
</dbReference>
<name>A0A1E7LAX3_9ACTN</name>
<dbReference type="Proteomes" id="UP000176005">
    <property type="component" value="Unassembled WGS sequence"/>
</dbReference>
<dbReference type="AlphaFoldDB" id="A0A1E7LAX3"/>
<sequence>MEPHPMTADDLALRHFGHDDLPEIRQTLIDVHADVHAANMGDEFRQKFPWFVDHWGGNPGFSCVIAYDGNEPAGFAYGAPAKPGAETWRDYLDPAPHRSRTFSFSELMVREKWRKTGLSGRLVRELMDNRDDDLAVLLVDVTHPKVQALYESWGFHKVGERQPFADSPLYAVMLAELPLPQTKGAR</sequence>
<proteinExistence type="predicted"/>
<dbReference type="Gene3D" id="3.40.630.30">
    <property type="match status" value="1"/>
</dbReference>